<dbReference type="SUPFAM" id="SSF110997">
    <property type="entry name" value="Sporulation related repeat"/>
    <property type="match status" value="1"/>
</dbReference>
<dbReference type="Pfam" id="PF05036">
    <property type="entry name" value="SPOR"/>
    <property type="match status" value="1"/>
</dbReference>
<protein>
    <submittedName>
        <fullName evidence="4">Sporulation related protein</fullName>
    </submittedName>
</protein>
<keyword evidence="2" id="KW-0472">Membrane</keyword>
<evidence type="ECO:0000313" key="4">
    <source>
        <dbReference type="EMBL" id="ABE50937.1"/>
    </source>
</evidence>
<dbReference type="RefSeq" id="WP_011480890.1">
    <property type="nucleotide sequence ID" value="NC_007947.1"/>
</dbReference>
<feature type="transmembrane region" description="Helical" evidence="2">
    <location>
        <begin position="21"/>
        <end position="46"/>
    </location>
</feature>
<organism evidence="4 5">
    <name type="scientific">Methylobacillus flagellatus (strain ATCC 51484 / DSM 6875 / VKM B-1610 / KT)</name>
    <dbReference type="NCBI Taxonomy" id="265072"/>
    <lineage>
        <taxon>Bacteria</taxon>
        <taxon>Pseudomonadati</taxon>
        <taxon>Pseudomonadota</taxon>
        <taxon>Betaproteobacteria</taxon>
        <taxon>Nitrosomonadales</taxon>
        <taxon>Methylophilaceae</taxon>
        <taxon>Methylobacillus</taxon>
    </lineage>
</organism>
<sequence length="198" mass="21288">MSRDYKPAQRKSSASSNSKGSPFFTGLLVGLLLGVGISVAVAIFVMKSESPFSDKAGRPKLEPDEIALPKPEPKPAGQTGSEKPRFDFYTILPGTESQVTEQEIKQKEAAPAPTQTQESYFLQVGAFQTEQEADNMKAKLALLGIEAIVQTATIPGKGVWHRVRVGPFADLNQINSAKSDLAQNGFKADLIKVNSPGQ</sequence>
<dbReference type="PANTHER" id="PTHR38687:SF2">
    <property type="entry name" value="CELL DIVISION PROTEIN FTSN"/>
    <property type="match status" value="1"/>
</dbReference>
<keyword evidence="5" id="KW-1185">Reference proteome</keyword>
<feature type="domain" description="SPOR" evidence="3">
    <location>
        <begin position="114"/>
        <end position="194"/>
    </location>
</feature>
<dbReference type="OrthoDB" id="7063246at2"/>
<dbReference type="InterPro" id="IPR052521">
    <property type="entry name" value="Cell_div_SPOR-domain"/>
</dbReference>
<evidence type="ECO:0000313" key="5">
    <source>
        <dbReference type="Proteomes" id="UP000002440"/>
    </source>
</evidence>
<dbReference type="InterPro" id="IPR007730">
    <property type="entry name" value="SPOR-like_dom"/>
</dbReference>
<dbReference type="GO" id="GO:0042834">
    <property type="term" value="F:peptidoglycan binding"/>
    <property type="evidence" value="ECO:0007669"/>
    <property type="project" value="InterPro"/>
</dbReference>
<dbReference type="InterPro" id="IPR036680">
    <property type="entry name" value="SPOR-like_sf"/>
</dbReference>
<accession>Q1GXV0</accession>
<dbReference type="EMBL" id="CP000284">
    <property type="protein sequence ID" value="ABE50937.1"/>
    <property type="molecule type" value="Genomic_DNA"/>
</dbReference>
<dbReference type="Gene3D" id="3.30.70.1070">
    <property type="entry name" value="Sporulation related repeat"/>
    <property type="match status" value="1"/>
</dbReference>
<dbReference type="PANTHER" id="PTHR38687">
    <property type="entry name" value="CELL DIVISION PROTEIN DEDD-RELATED"/>
    <property type="match status" value="1"/>
</dbReference>
<feature type="region of interest" description="Disordered" evidence="1">
    <location>
        <begin position="52"/>
        <end position="85"/>
    </location>
</feature>
<dbReference type="AlphaFoldDB" id="Q1GXV0"/>
<dbReference type="STRING" id="265072.Mfla_2674"/>
<evidence type="ECO:0000256" key="2">
    <source>
        <dbReference type="SAM" id="Phobius"/>
    </source>
</evidence>
<reference evidence="4 5" key="1">
    <citation type="submission" date="2006-03" db="EMBL/GenBank/DDBJ databases">
        <title>Complete sequence of Methylobacillus flagellatus KT.</title>
        <authorList>
            <consortium name="US DOE Joint Genome Institute"/>
            <person name="Copeland A."/>
            <person name="Lucas S."/>
            <person name="Lapidus A."/>
            <person name="Barry K."/>
            <person name="Detter J.C."/>
            <person name="Glavina del Rio T."/>
            <person name="Hammon N."/>
            <person name="Israni S."/>
            <person name="Dalin E."/>
            <person name="Tice H."/>
            <person name="Pitluck S."/>
            <person name="Brettin T."/>
            <person name="Bruce D."/>
            <person name="Han C."/>
            <person name="Tapia R."/>
            <person name="Saunders E."/>
            <person name="Gilna P."/>
            <person name="Schmutz J."/>
            <person name="Larimer F."/>
            <person name="Land M."/>
            <person name="Kyrpides N."/>
            <person name="Anderson I."/>
            <person name="Richardson P."/>
        </authorList>
    </citation>
    <scope>NUCLEOTIDE SEQUENCE [LARGE SCALE GENOMIC DNA]</scope>
    <source>
        <strain evidence="5">KT / ATCC 51484 / DSM 6875</strain>
    </source>
</reference>
<evidence type="ECO:0000259" key="3">
    <source>
        <dbReference type="PROSITE" id="PS51724"/>
    </source>
</evidence>
<dbReference type="eggNOG" id="COG3087">
    <property type="taxonomic scope" value="Bacteria"/>
</dbReference>
<keyword evidence="2" id="KW-0812">Transmembrane</keyword>
<gene>
    <name evidence="4" type="ordered locus">Mfla_2674</name>
</gene>
<keyword evidence="2" id="KW-1133">Transmembrane helix</keyword>
<dbReference type="PROSITE" id="PS51724">
    <property type="entry name" value="SPOR"/>
    <property type="match status" value="1"/>
</dbReference>
<dbReference type="Proteomes" id="UP000002440">
    <property type="component" value="Chromosome"/>
</dbReference>
<evidence type="ECO:0000256" key="1">
    <source>
        <dbReference type="SAM" id="MobiDB-lite"/>
    </source>
</evidence>
<proteinExistence type="predicted"/>
<dbReference type="KEGG" id="mfa:Mfla_2674"/>
<dbReference type="HOGENOM" id="CLU_076835_1_1_4"/>
<name>Q1GXV0_METFK</name>